<dbReference type="InterPro" id="IPR008921">
    <property type="entry name" value="DNA_pol3_clamp-load_cplx_C"/>
</dbReference>
<keyword evidence="6" id="KW-0239">DNA-directed DNA polymerase</keyword>
<dbReference type="InterPro" id="IPR027417">
    <property type="entry name" value="P-loop_NTPase"/>
</dbReference>
<dbReference type="Gene3D" id="1.10.8.60">
    <property type="match status" value="1"/>
</dbReference>
<evidence type="ECO:0000256" key="5">
    <source>
        <dbReference type="ARBA" id="ARBA00022705"/>
    </source>
</evidence>
<dbReference type="GO" id="GO:0003887">
    <property type="term" value="F:DNA-directed DNA polymerase activity"/>
    <property type="evidence" value="ECO:0007669"/>
    <property type="project" value="UniProtKB-KW"/>
</dbReference>
<reference evidence="11" key="2">
    <citation type="journal article" date="2012" name="PLoS ONE">
        <title>A Deeply Branching Thermophilic Bacterium with an Ancient Acetyl-CoA Pathway Dominates a Subsurface Ecosystem.</title>
        <authorList>
            <person name="Takami H."/>
            <person name="Noguchi H."/>
            <person name="Takaki Y."/>
            <person name="Uchiyama I."/>
            <person name="Toyoda A."/>
            <person name="Nishi S."/>
            <person name="Chee G.-J."/>
            <person name="Arai W."/>
            <person name="Nunoura T."/>
            <person name="Itoh T."/>
            <person name="Hattori M."/>
            <person name="Takai K."/>
        </authorList>
    </citation>
    <scope>NUCLEOTIDE SEQUENCE</scope>
</reference>
<evidence type="ECO:0000259" key="9">
    <source>
        <dbReference type="Pfam" id="PF06144"/>
    </source>
</evidence>
<dbReference type="GO" id="GO:0009360">
    <property type="term" value="C:DNA polymerase III complex"/>
    <property type="evidence" value="ECO:0007669"/>
    <property type="project" value="InterPro"/>
</dbReference>
<evidence type="ECO:0000256" key="6">
    <source>
        <dbReference type="ARBA" id="ARBA00022932"/>
    </source>
</evidence>
<dbReference type="InterPro" id="IPR048466">
    <property type="entry name" value="DNA_pol3_delta-like_C"/>
</dbReference>
<feature type="domain" description="DNA polymerase III delta N-terminal" evidence="9">
    <location>
        <begin position="7"/>
        <end position="125"/>
    </location>
</feature>
<dbReference type="SUPFAM" id="SSF48019">
    <property type="entry name" value="post-AAA+ oligomerization domain-like"/>
    <property type="match status" value="1"/>
</dbReference>
<dbReference type="Gene3D" id="1.20.272.10">
    <property type="match status" value="1"/>
</dbReference>
<keyword evidence="5" id="KW-0235">DNA replication</keyword>
<name>H5SES3_9CHLR</name>
<keyword evidence="3" id="KW-0808">Transferase</keyword>
<dbReference type="EMBL" id="AP011760">
    <property type="protein sequence ID" value="BAL56886.1"/>
    <property type="molecule type" value="Genomic_DNA"/>
</dbReference>
<evidence type="ECO:0000256" key="4">
    <source>
        <dbReference type="ARBA" id="ARBA00022695"/>
    </source>
</evidence>
<evidence type="ECO:0000259" key="10">
    <source>
        <dbReference type="Pfam" id="PF21694"/>
    </source>
</evidence>
<dbReference type="EMBL" id="AP011696">
    <property type="protein sequence ID" value="BAL54659.1"/>
    <property type="molecule type" value="Genomic_DNA"/>
</dbReference>
<feature type="domain" description="DNA polymerase III delta subunit-like C-terminal" evidence="10">
    <location>
        <begin position="202"/>
        <end position="320"/>
    </location>
</feature>
<dbReference type="Pfam" id="PF21694">
    <property type="entry name" value="DNA_pol3_delta_C"/>
    <property type="match status" value="1"/>
</dbReference>
<gene>
    <name evidence="11" type="ORF">HGMM_F17E05C19</name>
    <name evidence="12" type="ORF">HGMM_F44F02C27</name>
</gene>
<dbReference type="Pfam" id="PF06144">
    <property type="entry name" value="DNA_pol3_delta"/>
    <property type="match status" value="1"/>
</dbReference>
<organism evidence="11">
    <name type="scientific">uncultured Chloroflexota bacterium</name>
    <dbReference type="NCBI Taxonomy" id="166587"/>
    <lineage>
        <taxon>Bacteria</taxon>
        <taxon>Bacillati</taxon>
        <taxon>Chloroflexota</taxon>
        <taxon>environmental samples</taxon>
    </lineage>
</organism>
<dbReference type="Gene3D" id="3.40.50.300">
    <property type="entry name" value="P-loop containing nucleotide triphosphate hydrolases"/>
    <property type="match status" value="1"/>
</dbReference>
<dbReference type="InterPro" id="IPR005790">
    <property type="entry name" value="DNA_polIII_delta"/>
</dbReference>
<dbReference type="PANTHER" id="PTHR34388:SF1">
    <property type="entry name" value="DNA POLYMERASE III SUBUNIT DELTA"/>
    <property type="match status" value="1"/>
</dbReference>
<dbReference type="GO" id="GO:0006261">
    <property type="term" value="P:DNA-templated DNA replication"/>
    <property type="evidence" value="ECO:0007669"/>
    <property type="project" value="TreeGrafter"/>
</dbReference>
<sequence>MAIRILYFYGDDEYAIQRSLHQLRAEFGDATTAELNLTHLDARNASEAEIHQAIHAVPFLAAQRMVWLANPSAAFSSAEAQERLFRLLEGLPDTTLLVLYETTEAKGMERHWLVRWMEKHPTVAKAQAFYLPRPREMPEWIEAEVQRQGGRIESAAAMRLAEMVGADTRQAAQEISKLLAYVGWQRPIRIADVQAVCVVTAEENIFAFVDALAQRDAHRAQRLLHRLLESEDEFALWGMVIRQFRLLLQGREVLEQKGEAAQIAERIGLHPFVAEKIALQARAFSLKSLEGMYERLVEMDEAIKTGLMSLEMALELLVIEWCQAGTASSSR</sequence>
<keyword evidence="4" id="KW-0548">Nucleotidyltransferase</keyword>
<evidence type="ECO:0000256" key="2">
    <source>
        <dbReference type="ARBA" id="ARBA00017703"/>
    </source>
</evidence>
<proteinExistence type="inferred from homology"/>
<comment type="similarity">
    <text evidence="7">Belongs to the DNA polymerase HolA subunit family.</text>
</comment>
<accession>H5SES3</accession>
<evidence type="ECO:0000313" key="11">
    <source>
        <dbReference type="EMBL" id="BAL54659.1"/>
    </source>
</evidence>
<dbReference type="SUPFAM" id="SSF52540">
    <property type="entry name" value="P-loop containing nucleoside triphosphate hydrolases"/>
    <property type="match status" value="1"/>
</dbReference>
<dbReference type="GO" id="GO:0003677">
    <property type="term" value="F:DNA binding"/>
    <property type="evidence" value="ECO:0007669"/>
    <property type="project" value="InterPro"/>
</dbReference>
<dbReference type="PANTHER" id="PTHR34388">
    <property type="entry name" value="DNA POLYMERASE III SUBUNIT DELTA"/>
    <property type="match status" value="1"/>
</dbReference>
<dbReference type="AlphaFoldDB" id="H5SES3"/>
<dbReference type="InterPro" id="IPR010372">
    <property type="entry name" value="DNA_pol3_delta_N"/>
</dbReference>
<evidence type="ECO:0000256" key="1">
    <source>
        <dbReference type="ARBA" id="ARBA00012417"/>
    </source>
</evidence>
<reference evidence="11" key="1">
    <citation type="journal article" date="2005" name="Environ. Microbiol.">
        <title>Genetic and functional properties of uncultivated thermophilic crenarchaeotes from a subsurface gold mine as revealed by analysis of genome fragments.</title>
        <authorList>
            <person name="Nunoura T."/>
            <person name="Hirayama H."/>
            <person name="Takami H."/>
            <person name="Oida H."/>
            <person name="Nishi S."/>
            <person name="Shimamura S."/>
            <person name="Suzuki Y."/>
            <person name="Inagaki F."/>
            <person name="Takai K."/>
            <person name="Nealson K.H."/>
            <person name="Horikoshi K."/>
        </authorList>
    </citation>
    <scope>NUCLEOTIDE SEQUENCE</scope>
</reference>
<dbReference type="EC" id="2.7.7.7" evidence="1"/>
<protein>
    <recommendedName>
        <fullName evidence="2">DNA polymerase III subunit delta</fullName>
        <ecNumber evidence="1">2.7.7.7</ecNumber>
    </recommendedName>
</protein>
<dbReference type="NCBIfam" id="TIGR01128">
    <property type="entry name" value="holA"/>
    <property type="match status" value="1"/>
</dbReference>
<evidence type="ECO:0000256" key="3">
    <source>
        <dbReference type="ARBA" id="ARBA00022679"/>
    </source>
</evidence>
<evidence type="ECO:0000313" key="12">
    <source>
        <dbReference type="EMBL" id="BAL56886.1"/>
    </source>
</evidence>
<comment type="catalytic activity">
    <reaction evidence="8">
        <text>DNA(n) + a 2'-deoxyribonucleoside 5'-triphosphate = DNA(n+1) + diphosphate</text>
        <dbReference type="Rhea" id="RHEA:22508"/>
        <dbReference type="Rhea" id="RHEA-COMP:17339"/>
        <dbReference type="Rhea" id="RHEA-COMP:17340"/>
        <dbReference type="ChEBI" id="CHEBI:33019"/>
        <dbReference type="ChEBI" id="CHEBI:61560"/>
        <dbReference type="ChEBI" id="CHEBI:173112"/>
        <dbReference type="EC" id="2.7.7.7"/>
    </reaction>
</comment>
<evidence type="ECO:0000256" key="8">
    <source>
        <dbReference type="ARBA" id="ARBA00049244"/>
    </source>
</evidence>
<evidence type="ECO:0000256" key="7">
    <source>
        <dbReference type="ARBA" id="ARBA00034754"/>
    </source>
</evidence>